<feature type="compositionally biased region" description="Low complexity" evidence="1">
    <location>
        <begin position="38"/>
        <end position="47"/>
    </location>
</feature>
<dbReference type="AlphaFoldDB" id="A0AAD2D3C8"/>
<gene>
    <name evidence="4" type="ORF">ECRASSUSDP1_LOCUS20034</name>
</gene>
<feature type="signal peptide" evidence="3">
    <location>
        <begin position="1"/>
        <end position="22"/>
    </location>
</feature>
<evidence type="ECO:0000256" key="1">
    <source>
        <dbReference type="SAM" id="MobiDB-lite"/>
    </source>
</evidence>
<feature type="transmembrane region" description="Helical" evidence="2">
    <location>
        <begin position="57"/>
        <end position="81"/>
    </location>
</feature>
<keyword evidence="3" id="KW-0732">Signal</keyword>
<evidence type="ECO:0000256" key="3">
    <source>
        <dbReference type="SAM" id="SignalP"/>
    </source>
</evidence>
<name>A0AAD2D3C8_EUPCR</name>
<keyword evidence="5" id="KW-1185">Reference proteome</keyword>
<keyword evidence="2" id="KW-0472">Membrane</keyword>
<feature type="chain" id="PRO_5042065911" evidence="3">
    <location>
        <begin position="23"/>
        <end position="237"/>
    </location>
</feature>
<evidence type="ECO:0000256" key="2">
    <source>
        <dbReference type="SAM" id="Phobius"/>
    </source>
</evidence>
<reference evidence="4" key="1">
    <citation type="submission" date="2023-07" db="EMBL/GenBank/DDBJ databases">
        <authorList>
            <consortium name="AG Swart"/>
            <person name="Singh M."/>
            <person name="Singh A."/>
            <person name="Seah K."/>
            <person name="Emmerich C."/>
        </authorList>
    </citation>
    <scope>NUCLEOTIDE SEQUENCE</scope>
    <source>
        <strain evidence="4">DP1</strain>
    </source>
</reference>
<evidence type="ECO:0000313" key="4">
    <source>
        <dbReference type="EMBL" id="CAI2378636.1"/>
    </source>
</evidence>
<keyword evidence="2" id="KW-1133">Transmembrane helix</keyword>
<proteinExistence type="predicted"/>
<sequence>MNKRVKLALVVLFLLLVTETVARRSSSRSSYSRRSRTSYRSGSRSSGQCKGSTMRCVVIPLCCIAGFIFIILVVMGIFAMIKYCKERHQERNYENSQKHFQKIKDLEKQQKEEASKLQKLQQEQEKKMKDQLYMNQVDYSSDLEPNNQFVVPGVAVQPSYNIVNPYYRSHDPEPVPLIYYPAAYGLTYDNNEATGPHKMMPESSNSMAGAKGSGGDELYLNQIRLDNKADKTHEQLM</sequence>
<feature type="region of interest" description="Disordered" evidence="1">
    <location>
        <begin position="27"/>
        <end position="50"/>
    </location>
</feature>
<evidence type="ECO:0000313" key="5">
    <source>
        <dbReference type="Proteomes" id="UP001295684"/>
    </source>
</evidence>
<keyword evidence="2" id="KW-0812">Transmembrane</keyword>
<dbReference type="Proteomes" id="UP001295684">
    <property type="component" value="Unassembled WGS sequence"/>
</dbReference>
<comment type="caution">
    <text evidence="4">The sequence shown here is derived from an EMBL/GenBank/DDBJ whole genome shotgun (WGS) entry which is preliminary data.</text>
</comment>
<organism evidence="4 5">
    <name type="scientific">Euplotes crassus</name>
    <dbReference type="NCBI Taxonomy" id="5936"/>
    <lineage>
        <taxon>Eukaryota</taxon>
        <taxon>Sar</taxon>
        <taxon>Alveolata</taxon>
        <taxon>Ciliophora</taxon>
        <taxon>Intramacronucleata</taxon>
        <taxon>Spirotrichea</taxon>
        <taxon>Hypotrichia</taxon>
        <taxon>Euplotida</taxon>
        <taxon>Euplotidae</taxon>
        <taxon>Moneuplotes</taxon>
    </lineage>
</organism>
<accession>A0AAD2D3C8</accession>
<dbReference type="EMBL" id="CAMPGE010020384">
    <property type="protein sequence ID" value="CAI2378636.1"/>
    <property type="molecule type" value="Genomic_DNA"/>
</dbReference>
<protein>
    <submittedName>
        <fullName evidence="4">Uncharacterized protein</fullName>
    </submittedName>
</protein>